<dbReference type="Proteomes" id="UP001501469">
    <property type="component" value="Unassembled WGS sequence"/>
</dbReference>
<comment type="function">
    <text evidence="2">E1 component of the 2-oxoglutarate dehydrogenase (OGDH) complex which catalyzes the decarboxylation of 2-oxoglutarate, the first step in the conversion of 2-oxoglutarate to succinyl-CoA and CO(2).</text>
</comment>
<organism evidence="8 9">
    <name type="scientific">Hymenobacter glaciei</name>
    <dbReference type="NCBI Taxonomy" id="877209"/>
    <lineage>
        <taxon>Bacteria</taxon>
        <taxon>Pseudomonadati</taxon>
        <taxon>Bacteroidota</taxon>
        <taxon>Cytophagia</taxon>
        <taxon>Cytophagales</taxon>
        <taxon>Hymenobacteraceae</taxon>
        <taxon>Hymenobacter</taxon>
    </lineage>
</organism>
<dbReference type="Gene3D" id="1.10.287.1150">
    <property type="entry name" value="TPP helical domain"/>
    <property type="match status" value="1"/>
</dbReference>
<evidence type="ECO:0000256" key="5">
    <source>
        <dbReference type="ARBA" id="ARBA00023002"/>
    </source>
</evidence>
<dbReference type="InterPro" id="IPR031717">
    <property type="entry name" value="ODO-1/KGD_C"/>
</dbReference>
<dbReference type="InterPro" id="IPR001017">
    <property type="entry name" value="DH_E1"/>
</dbReference>
<dbReference type="Pfam" id="PF00676">
    <property type="entry name" value="E1_dh"/>
    <property type="match status" value="1"/>
</dbReference>
<dbReference type="PANTHER" id="PTHR23152:SF4">
    <property type="entry name" value="2-OXOADIPATE DEHYDROGENASE COMPLEX COMPONENT E1"/>
    <property type="match status" value="1"/>
</dbReference>
<dbReference type="RefSeq" id="WP_345057857.1">
    <property type="nucleotide sequence ID" value="NZ_BAABDK010000030.1"/>
</dbReference>
<dbReference type="EC" id="1.2.4.2" evidence="4"/>
<dbReference type="SMART" id="SM00861">
    <property type="entry name" value="Transket_pyr"/>
    <property type="match status" value="1"/>
</dbReference>
<dbReference type="Gene3D" id="3.40.50.970">
    <property type="match status" value="1"/>
</dbReference>
<evidence type="ECO:0000256" key="2">
    <source>
        <dbReference type="ARBA" id="ARBA00003906"/>
    </source>
</evidence>
<dbReference type="InterPro" id="IPR032106">
    <property type="entry name" value="2-oxogl_dehyd_N"/>
</dbReference>
<evidence type="ECO:0000256" key="1">
    <source>
        <dbReference type="ARBA" id="ARBA00001964"/>
    </source>
</evidence>
<comment type="caution">
    <text evidence="8">The sequence shown here is derived from an EMBL/GenBank/DDBJ whole genome shotgun (WGS) entry which is preliminary data.</text>
</comment>
<evidence type="ECO:0000256" key="3">
    <source>
        <dbReference type="ARBA" id="ARBA00006936"/>
    </source>
</evidence>
<comment type="cofactor">
    <cofactor evidence="1">
        <name>thiamine diphosphate</name>
        <dbReference type="ChEBI" id="CHEBI:58937"/>
    </cofactor>
</comment>
<dbReference type="CDD" id="cd02016">
    <property type="entry name" value="TPP_E1_OGDC_like"/>
    <property type="match status" value="1"/>
</dbReference>
<dbReference type="NCBIfam" id="NF008907">
    <property type="entry name" value="PRK12270.1"/>
    <property type="match status" value="1"/>
</dbReference>
<evidence type="ECO:0000313" key="9">
    <source>
        <dbReference type="Proteomes" id="UP001501469"/>
    </source>
</evidence>
<dbReference type="InterPro" id="IPR005475">
    <property type="entry name" value="Transketolase-like_Pyr-bd"/>
</dbReference>
<gene>
    <name evidence="8" type="ORF">GCM10022409_38660</name>
</gene>
<evidence type="ECO:0000313" key="8">
    <source>
        <dbReference type="EMBL" id="GAA4048500.1"/>
    </source>
</evidence>
<dbReference type="Pfam" id="PF16078">
    <property type="entry name" value="2-oxogl_dehyd_N"/>
    <property type="match status" value="1"/>
</dbReference>
<dbReference type="Pfam" id="PF02779">
    <property type="entry name" value="Transket_pyr"/>
    <property type="match status" value="1"/>
</dbReference>
<sequence length="1000" mass="112075">MDAYSYIANADAAAIETLYQAYRQNPESVDFGWRKFFEGFDFSQQFPEGASVLPGAAPAANAAPATNGAAAPKAAAGSSAPQADDYGVLNTAASTNNAPASLSSGEVSSDKETAVRNLIQAFRSRGHLRARTNPVRERKDRKPRLDLPDFGLSDADLDTVFRNGEVLGLGTQATLRDIVGALEKIYTGAIGFEYMYIRDPQVLDWFREKVERDSLAFNPGAEYKKRILKKLNEAVVFENFLHTKFLGQKRFSLEGGETTIPALDAIIGKGAELGVKEVMIGMAHRGRLNVLANIMGKTYEQIFSEFEGTAVPDLTMGDGDVKYHMGYSSEVETSTGLKVNLKLAPNPSHLEAVNPVVQGFVRAKIEHQYGNDYHQILPILIHGDAALAGQGIGYELTQMSLLEGYKTGGTIHFVINNQVGFTTDFEDARSSIYSTDLAKIIDAPVVHVNGDNPEAVVFAVQLATEYRQQFHADIFIDMVCYRRHGHNESDEPKFTQPTLYNLISKHQNPREVYNAMLVTRGDVDAELAAQMDKEFRDTLQARLDLVKQKPLPYKYQSLENEWRSLRRSTPEDFEQSPETGISAETVEKVAKSLTTIPEGFKPIKQIDNLLKERRNMFYENFGTWSRMPEGWMRDSTKKYDGTRVLNWAAGELLAYGSLLTENHIVRVSGQDVQRGTFSHRHAVLHDAETSAPYNSLNHIEGENEQLSIFNSLLSEYAVLGFEFGYGMANPTALVVWEAQFGDFANGAQTMIDQFVVSSESKWQRMNGLVMLLPHGYEGQGPEHSNARPERFLQLAAENNIVVANITTPANFFHALRRQLTWSFRKPLVVMSPKSMLRHPLCISPVEEFTNGHFREVLGDDFAEAKKVKRVLLCSGKVYYDLLEEQRTSNRTDVAIVRLEQLHPFPKKQLDAELAKYPKAKVYWVQEEPENMGYWNFMLRYMRRELEDVVARKPSASPATGYNKIHIKEQKELVARAFDKPKEAVADANIKAVAEAAKKQD</sequence>
<protein>
    <recommendedName>
        <fullName evidence="4">oxoglutarate dehydrogenase (succinyl-transferring)</fullName>
        <ecNumber evidence="4">1.2.4.2</ecNumber>
    </recommendedName>
</protein>
<dbReference type="NCBIfam" id="TIGR00239">
    <property type="entry name" value="2oxo_dh_E1"/>
    <property type="match status" value="1"/>
</dbReference>
<dbReference type="InterPro" id="IPR011603">
    <property type="entry name" value="2oxoglutarate_DH_E1"/>
</dbReference>
<dbReference type="InterPro" id="IPR042179">
    <property type="entry name" value="KGD_C_sf"/>
</dbReference>
<dbReference type="PANTHER" id="PTHR23152">
    <property type="entry name" value="2-OXOGLUTARATE DEHYDROGENASE"/>
    <property type="match status" value="1"/>
</dbReference>
<comment type="similarity">
    <text evidence="3">Belongs to the alpha-ketoglutarate dehydrogenase family.</text>
</comment>
<keyword evidence="5" id="KW-0560">Oxidoreductase</keyword>
<dbReference type="NCBIfam" id="NF006914">
    <property type="entry name" value="PRK09404.1"/>
    <property type="match status" value="1"/>
</dbReference>
<reference evidence="9" key="1">
    <citation type="journal article" date="2019" name="Int. J. Syst. Evol. Microbiol.">
        <title>The Global Catalogue of Microorganisms (GCM) 10K type strain sequencing project: providing services to taxonomists for standard genome sequencing and annotation.</title>
        <authorList>
            <consortium name="The Broad Institute Genomics Platform"/>
            <consortium name="The Broad Institute Genome Sequencing Center for Infectious Disease"/>
            <person name="Wu L."/>
            <person name="Ma J."/>
        </authorList>
    </citation>
    <scope>NUCLEOTIDE SEQUENCE [LARGE SCALE GENOMIC DNA]</scope>
    <source>
        <strain evidence="9">JCM 17225</strain>
    </source>
</reference>
<evidence type="ECO:0000259" key="7">
    <source>
        <dbReference type="SMART" id="SM00861"/>
    </source>
</evidence>
<dbReference type="Gene3D" id="3.40.50.11610">
    <property type="entry name" value="Multifunctional 2-oxoglutarate metabolism enzyme, C-terminal domain"/>
    <property type="match status" value="1"/>
</dbReference>
<evidence type="ECO:0000256" key="6">
    <source>
        <dbReference type="ARBA" id="ARBA00023052"/>
    </source>
</evidence>
<accession>A0ABP7UNL5</accession>
<dbReference type="SUPFAM" id="SSF52518">
    <property type="entry name" value="Thiamin diphosphate-binding fold (THDP-binding)"/>
    <property type="match status" value="2"/>
</dbReference>
<dbReference type="Pfam" id="PF16870">
    <property type="entry name" value="OxoGdeHyase_C"/>
    <property type="match status" value="1"/>
</dbReference>
<dbReference type="Gene3D" id="3.40.50.12470">
    <property type="match status" value="1"/>
</dbReference>
<feature type="domain" description="Transketolase-like pyrimidine-binding" evidence="7">
    <location>
        <begin position="645"/>
        <end position="838"/>
    </location>
</feature>
<proteinExistence type="inferred from homology"/>
<name>A0ABP7UNL5_9BACT</name>
<dbReference type="InterPro" id="IPR029061">
    <property type="entry name" value="THDP-binding"/>
</dbReference>
<dbReference type="EMBL" id="BAABDK010000030">
    <property type="protein sequence ID" value="GAA4048500.1"/>
    <property type="molecule type" value="Genomic_DNA"/>
</dbReference>
<keyword evidence="9" id="KW-1185">Reference proteome</keyword>
<evidence type="ECO:0000256" key="4">
    <source>
        <dbReference type="ARBA" id="ARBA00012280"/>
    </source>
</evidence>
<dbReference type="PIRSF" id="PIRSF000157">
    <property type="entry name" value="Oxoglu_dh_E1"/>
    <property type="match status" value="1"/>
</dbReference>
<keyword evidence="6" id="KW-0786">Thiamine pyrophosphate</keyword>